<dbReference type="EMBL" id="FXAK01000001">
    <property type="protein sequence ID" value="SMF20631.1"/>
    <property type="molecule type" value="Genomic_DNA"/>
</dbReference>
<evidence type="ECO:0000313" key="3">
    <source>
        <dbReference type="Proteomes" id="UP000192936"/>
    </source>
</evidence>
<accession>A0A1X7DSK3</accession>
<sequence>MTGHSRHPGLLGAVAALGLIAAADTAWAQARNIYPTFGVHNPPGFSNCPWKGCVYPRNAGEPSDPHFPAFWSTNWTMYRVFKGYADHPPPYDGKPPAPLKDGEDYEVSYGSTYYDSTVAGPMGRGAMMEHYEKRCLPIFPGSNQYTCSFVSIGDRAFFLTYEQDRPKGMPACCSFSPLNHPPRRDFIKHLPYAKSDSAQLDYRIQGYSIWVGTAGGPAQTGVSPDQTANGGILFGYAFNAKETTDAEGLTAEPYRTPPGVAPAAAGVPVPSEGAQTVAYRKPQSFYFSGVPYSEKTPLPNAPIVSQNFSNFAQIRPDPVKTWDLVAKMCVGPIPDCHLFNPPATETAATAAVGAEAVPNAAIAPAAPGTWGSIPAK</sequence>
<dbReference type="Proteomes" id="UP000192936">
    <property type="component" value="Unassembled WGS sequence"/>
</dbReference>
<reference evidence="2 3" key="1">
    <citation type="submission" date="2017-04" db="EMBL/GenBank/DDBJ databases">
        <authorList>
            <person name="Afonso C.L."/>
            <person name="Miller P.J."/>
            <person name="Scott M.A."/>
            <person name="Spackman E."/>
            <person name="Goraichik I."/>
            <person name="Dimitrov K.M."/>
            <person name="Suarez D.L."/>
            <person name="Swayne D.E."/>
        </authorList>
    </citation>
    <scope>NUCLEOTIDE SEQUENCE [LARGE SCALE GENOMIC DNA]</scope>
    <source>
        <strain evidence="2 3">A2P</strain>
    </source>
</reference>
<evidence type="ECO:0008006" key="4">
    <source>
        <dbReference type="Google" id="ProtNLM"/>
    </source>
</evidence>
<evidence type="ECO:0000313" key="2">
    <source>
        <dbReference type="EMBL" id="SMF20631.1"/>
    </source>
</evidence>
<dbReference type="STRING" id="286727.SAMN02982917_0922"/>
<feature type="chain" id="PRO_5012281753" description="Secreted protein" evidence="1">
    <location>
        <begin position="29"/>
        <end position="376"/>
    </location>
</feature>
<dbReference type="RefSeq" id="WP_085082690.1">
    <property type="nucleotide sequence ID" value="NZ_FXAK01000001.1"/>
</dbReference>
<dbReference type="AlphaFoldDB" id="A0A1X7DSK3"/>
<feature type="signal peptide" evidence="1">
    <location>
        <begin position="1"/>
        <end position="28"/>
    </location>
</feature>
<dbReference type="OrthoDB" id="9132003at2"/>
<proteinExistence type="predicted"/>
<name>A0A1X7DSK3_9PROT</name>
<protein>
    <recommendedName>
        <fullName evidence="4">Secreted protein</fullName>
    </recommendedName>
</protein>
<keyword evidence="1" id="KW-0732">Signal</keyword>
<gene>
    <name evidence="2" type="ORF">SAMN02982917_0922</name>
</gene>
<organism evidence="2 3">
    <name type="scientific">Azospirillum oryzae</name>
    <dbReference type="NCBI Taxonomy" id="286727"/>
    <lineage>
        <taxon>Bacteria</taxon>
        <taxon>Pseudomonadati</taxon>
        <taxon>Pseudomonadota</taxon>
        <taxon>Alphaproteobacteria</taxon>
        <taxon>Rhodospirillales</taxon>
        <taxon>Azospirillaceae</taxon>
        <taxon>Azospirillum</taxon>
    </lineage>
</organism>
<evidence type="ECO:0000256" key="1">
    <source>
        <dbReference type="SAM" id="SignalP"/>
    </source>
</evidence>